<accession>A0ACB8T2V6</accession>
<comment type="caution">
    <text evidence="1">The sequence shown here is derived from an EMBL/GenBank/DDBJ whole genome shotgun (WGS) entry which is preliminary data.</text>
</comment>
<evidence type="ECO:0000313" key="1">
    <source>
        <dbReference type="EMBL" id="KAI0063079.1"/>
    </source>
</evidence>
<dbReference type="EMBL" id="MU277204">
    <property type="protein sequence ID" value="KAI0063079.1"/>
    <property type="molecule type" value="Genomic_DNA"/>
</dbReference>
<protein>
    <submittedName>
        <fullName evidence="1">FAD dependent oxidoreductase</fullName>
    </submittedName>
</protein>
<gene>
    <name evidence="1" type="ORF">BV25DRAFT_440238</name>
</gene>
<evidence type="ECO:0000313" key="2">
    <source>
        <dbReference type="Proteomes" id="UP000814140"/>
    </source>
</evidence>
<reference evidence="1" key="1">
    <citation type="submission" date="2021-03" db="EMBL/GenBank/DDBJ databases">
        <authorList>
            <consortium name="DOE Joint Genome Institute"/>
            <person name="Ahrendt S."/>
            <person name="Looney B.P."/>
            <person name="Miyauchi S."/>
            <person name="Morin E."/>
            <person name="Drula E."/>
            <person name="Courty P.E."/>
            <person name="Chicoki N."/>
            <person name="Fauchery L."/>
            <person name="Kohler A."/>
            <person name="Kuo A."/>
            <person name="Labutti K."/>
            <person name="Pangilinan J."/>
            <person name="Lipzen A."/>
            <person name="Riley R."/>
            <person name="Andreopoulos W."/>
            <person name="He G."/>
            <person name="Johnson J."/>
            <person name="Barry K.W."/>
            <person name="Grigoriev I.V."/>
            <person name="Nagy L."/>
            <person name="Hibbett D."/>
            <person name="Henrissat B."/>
            <person name="Matheny P.B."/>
            <person name="Labbe J."/>
            <person name="Martin F."/>
        </authorList>
    </citation>
    <scope>NUCLEOTIDE SEQUENCE</scope>
    <source>
        <strain evidence="1">HHB10654</strain>
    </source>
</reference>
<keyword evidence="2" id="KW-1185">Reference proteome</keyword>
<name>A0ACB8T2V6_9AGAM</name>
<dbReference type="Proteomes" id="UP000814140">
    <property type="component" value="Unassembled WGS sequence"/>
</dbReference>
<organism evidence="1 2">
    <name type="scientific">Artomyces pyxidatus</name>
    <dbReference type="NCBI Taxonomy" id="48021"/>
    <lineage>
        <taxon>Eukaryota</taxon>
        <taxon>Fungi</taxon>
        <taxon>Dikarya</taxon>
        <taxon>Basidiomycota</taxon>
        <taxon>Agaricomycotina</taxon>
        <taxon>Agaricomycetes</taxon>
        <taxon>Russulales</taxon>
        <taxon>Auriscalpiaceae</taxon>
        <taxon>Artomyces</taxon>
    </lineage>
</organism>
<proteinExistence type="predicted"/>
<sequence length="518" mass="56004">MGSIASRLKIAYHILAEADADFRTVEARLQQSPGIPVTDSTTPYWTVPPATIAKRVDPLPEHADVVIIGSGITGAACARALLAHSSHETPLSVLMLEARDTCSGATGRNGGHINPPLFHDYTELKQEHGADIAQKIIRFRLAHLGELRSVAEEEGTSEHSQIRDVESFDVYYSPETYQSEKEALERWRADMPDEARDVHAIDGEEAVKRYRLALSTVGVIITPAGAAHPYRLVTTILTNLLARNADTFHLCTQTPCTDITAPTPSAPYYTLHTPHGPVTAAHVIHATNGWAPHLLPGLRTKILPVRGHMSAQRPGRALGPSTAAGARSHIFYNGPMGYDYLTQLPGPGAELMFGGGAARAGRIILDEVGVTDDGGWNRAIASHVGGALPEYFGRENWGREGGDDEGENGEWAEGRVKALWTGVLGISADGVPWVGRVPTKISGRVVPPAKTGVQPGEWIAAGYSGEGMVNAWMSGRALAYMVLGIEEAMHVPEWLPSAFLVSEPRWRKATLERFAERF</sequence>
<reference evidence="1" key="2">
    <citation type="journal article" date="2022" name="New Phytol.">
        <title>Evolutionary transition to the ectomycorrhizal habit in the genomes of a hyperdiverse lineage of mushroom-forming fungi.</title>
        <authorList>
            <person name="Looney B."/>
            <person name="Miyauchi S."/>
            <person name="Morin E."/>
            <person name="Drula E."/>
            <person name="Courty P.E."/>
            <person name="Kohler A."/>
            <person name="Kuo A."/>
            <person name="LaButti K."/>
            <person name="Pangilinan J."/>
            <person name="Lipzen A."/>
            <person name="Riley R."/>
            <person name="Andreopoulos W."/>
            <person name="He G."/>
            <person name="Johnson J."/>
            <person name="Nolan M."/>
            <person name="Tritt A."/>
            <person name="Barry K.W."/>
            <person name="Grigoriev I.V."/>
            <person name="Nagy L.G."/>
            <person name="Hibbett D."/>
            <person name="Henrissat B."/>
            <person name="Matheny P.B."/>
            <person name="Labbe J."/>
            <person name="Martin F.M."/>
        </authorList>
    </citation>
    <scope>NUCLEOTIDE SEQUENCE</scope>
    <source>
        <strain evidence="1">HHB10654</strain>
    </source>
</reference>